<evidence type="ECO:0000256" key="7">
    <source>
        <dbReference type="ARBA" id="ARBA00022833"/>
    </source>
</evidence>
<keyword evidence="4" id="KW-0963">Cytoplasm</keyword>
<keyword evidence="7" id="KW-0862">Zinc</keyword>
<dbReference type="PANTHER" id="PTHR33202:SF2">
    <property type="entry name" value="FERRIC UPTAKE REGULATION PROTEIN"/>
    <property type="match status" value="1"/>
</dbReference>
<dbReference type="GO" id="GO:0003700">
    <property type="term" value="F:DNA-binding transcription factor activity"/>
    <property type="evidence" value="ECO:0007669"/>
    <property type="project" value="InterPro"/>
</dbReference>
<evidence type="ECO:0000256" key="10">
    <source>
        <dbReference type="ARBA" id="ARBA00023125"/>
    </source>
</evidence>
<comment type="similarity">
    <text evidence="2">Belongs to the Fur family.</text>
</comment>
<name>A0A0F9PY98_9ZZZZ</name>
<dbReference type="InterPro" id="IPR036388">
    <property type="entry name" value="WH-like_DNA-bd_sf"/>
</dbReference>
<keyword evidence="10" id="KW-0238">DNA-binding</keyword>
<dbReference type="GO" id="GO:1900705">
    <property type="term" value="P:negative regulation of siderophore biosynthetic process"/>
    <property type="evidence" value="ECO:0007669"/>
    <property type="project" value="TreeGrafter"/>
</dbReference>
<evidence type="ECO:0000256" key="2">
    <source>
        <dbReference type="ARBA" id="ARBA00007957"/>
    </source>
</evidence>
<dbReference type="InterPro" id="IPR043135">
    <property type="entry name" value="Fur_C"/>
</dbReference>
<dbReference type="GO" id="GO:0045892">
    <property type="term" value="P:negative regulation of DNA-templated transcription"/>
    <property type="evidence" value="ECO:0007669"/>
    <property type="project" value="TreeGrafter"/>
</dbReference>
<comment type="subunit">
    <text evidence="3">Homodimer.</text>
</comment>
<evidence type="ECO:0000256" key="6">
    <source>
        <dbReference type="ARBA" id="ARBA00022723"/>
    </source>
</evidence>
<dbReference type="InterPro" id="IPR036390">
    <property type="entry name" value="WH_DNA-bd_sf"/>
</dbReference>
<evidence type="ECO:0000256" key="11">
    <source>
        <dbReference type="ARBA" id="ARBA00023163"/>
    </source>
</evidence>
<gene>
    <name evidence="12" type="ORF">LCGC14_0841300</name>
</gene>
<protein>
    <recommendedName>
        <fullName evidence="13">Ferric uptake regulation protein</fullName>
    </recommendedName>
</protein>
<dbReference type="AlphaFoldDB" id="A0A0F9PY98"/>
<proteinExistence type="inferred from homology"/>
<dbReference type="PANTHER" id="PTHR33202">
    <property type="entry name" value="ZINC UPTAKE REGULATION PROTEIN"/>
    <property type="match status" value="1"/>
</dbReference>
<dbReference type="FunFam" id="1.10.10.10:FF:000007">
    <property type="entry name" value="Ferric uptake regulation protein"/>
    <property type="match status" value="1"/>
</dbReference>
<keyword evidence="11" id="KW-0804">Transcription</keyword>
<evidence type="ECO:0008006" key="13">
    <source>
        <dbReference type="Google" id="ProtNLM"/>
    </source>
</evidence>
<dbReference type="GO" id="GO:0008270">
    <property type="term" value="F:zinc ion binding"/>
    <property type="evidence" value="ECO:0007669"/>
    <property type="project" value="TreeGrafter"/>
</dbReference>
<dbReference type="InterPro" id="IPR002481">
    <property type="entry name" value="FUR"/>
</dbReference>
<dbReference type="CDD" id="cd07153">
    <property type="entry name" value="Fur_like"/>
    <property type="match status" value="1"/>
</dbReference>
<evidence type="ECO:0000256" key="4">
    <source>
        <dbReference type="ARBA" id="ARBA00022490"/>
    </source>
</evidence>
<dbReference type="GO" id="GO:0005829">
    <property type="term" value="C:cytosol"/>
    <property type="evidence" value="ECO:0007669"/>
    <property type="project" value="TreeGrafter"/>
</dbReference>
<evidence type="ECO:0000256" key="3">
    <source>
        <dbReference type="ARBA" id="ARBA00011738"/>
    </source>
</evidence>
<organism evidence="12">
    <name type="scientific">marine sediment metagenome</name>
    <dbReference type="NCBI Taxonomy" id="412755"/>
    <lineage>
        <taxon>unclassified sequences</taxon>
        <taxon>metagenomes</taxon>
        <taxon>ecological metagenomes</taxon>
    </lineage>
</organism>
<keyword evidence="9" id="KW-0805">Transcription regulation</keyword>
<evidence type="ECO:0000256" key="9">
    <source>
        <dbReference type="ARBA" id="ARBA00023015"/>
    </source>
</evidence>
<dbReference type="Pfam" id="PF01475">
    <property type="entry name" value="FUR"/>
    <property type="match status" value="1"/>
</dbReference>
<keyword evidence="8" id="KW-0408">Iron</keyword>
<keyword evidence="6" id="KW-0479">Metal-binding</keyword>
<reference evidence="12" key="1">
    <citation type="journal article" date="2015" name="Nature">
        <title>Complex archaea that bridge the gap between prokaryotes and eukaryotes.</title>
        <authorList>
            <person name="Spang A."/>
            <person name="Saw J.H."/>
            <person name="Jorgensen S.L."/>
            <person name="Zaremba-Niedzwiedzka K."/>
            <person name="Martijn J."/>
            <person name="Lind A.E."/>
            <person name="van Eijk R."/>
            <person name="Schleper C."/>
            <person name="Guy L."/>
            <person name="Ettema T.J."/>
        </authorList>
    </citation>
    <scope>NUCLEOTIDE SEQUENCE</scope>
</reference>
<comment type="caution">
    <text evidence="12">The sequence shown here is derived from an EMBL/GenBank/DDBJ whole genome shotgun (WGS) entry which is preliminary data.</text>
</comment>
<accession>A0A0F9PY98</accession>
<evidence type="ECO:0000256" key="8">
    <source>
        <dbReference type="ARBA" id="ARBA00023004"/>
    </source>
</evidence>
<evidence type="ECO:0000313" key="12">
    <source>
        <dbReference type="EMBL" id="KKN29712.1"/>
    </source>
</evidence>
<dbReference type="Gene3D" id="1.10.10.10">
    <property type="entry name" value="Winged helix-like DNA-binding domain superfamily/Winged helix DNA-binding domain"/>
    <property type="match status" value="1"/>
</dbReference>
<dbReference type="EMBL" id="LAZR01002464">
    <property type="protein sequence ID" value="KKN29712.1"/>
    <property type="molecule type" value="Genomic_DNA"/>
</dbReference>
<dbReference type="SUPFAM" id="SSF46785">
    <property type="entry name" value="Winged helix' DNA-binding domain"/>
    <property type="match status" value="1"/>
</dbReference>
<sequence>MRNVNIQLKKYLAKQGLKVTKQRQTIVDTFFRQKGHISAEELYAKIAKTDSGIGLATVYRTLKLLVEAGLASERNFGDGTSRYEPAKTNSHHDHLICIDCGQIEEFENPRIETLQNEVAAKNKFKVSDHKLELYGQCADCLKKEKSSNK</sequence>
<evidence type="ECO:0000256" key="1">
    <source>
        <dbReference type="ARBA" id="ARBA00004496"/>
    </source>
</evidence>
<dbReference type="Gene3D" id="3.30.1490.190">
    <property type="match status" value="1"/>
</dbReference>
<evidence type="ECO:0000256" key="5">
    <source>
        <dbReference type="ARBA" id="ARBA00022491"/>
    </source>
</evidence>
<keyword evidence="5" id="KW-0678">Repressor</keyword>
<dbReference type="FunFam" id="3.30.1490.190:FF:000001">
    <property type="entry name" value="Ferric uptake regulation protein"/>
    <property type="match status" value="1"/>
</dbReference>
<dbReference type="GO" id="GO:0000976">
    <property type="term" value="F:transcription cis-regulatory region binding"/>
    <property type="evidence" value="ECO:0007669"/>
    <property type="project" value="TreeGrafter"/>
</dbReference>
<comment type="subcellular location">
    <subcellularLocation>
        <location evidence="1">Cytoplasm</location>
    </subcellularLocation>
</comment>